<organism evidence="1 2">
    <name type="scientific">Dysgonomonas gadei ATCC BAA-286</name>
    <dbReference type="NCBI Taxonomy" id="742766"/>
    <lineage>
        <taxon>Bacteria</taxon>
        <taxon>Pseudomonadati</taxon>
        <taxon>Bacteroidota</taxon>
        <taxon>Bacteroidia</taxon>
        <taxon>Bacteroidales</taxon>
        <taxon>Dysgonomonadaceae</taxon>
        <taxon>Dysgonomonas</taxon>
    </lineage>
</organism>
<name>F5J302_9BACT</name>
<dbReference type="AlphaFoldDB" id="F5J302"/>
<reference evidence="1 2" key="1">
    <citation type="submission" date="2011-04" db="EMBL/GenBank/DDBJ databases">
        <title>The Genome Sequence of Dysgonomonas gadei ATCC BAA-286.</title>
        <authorList>
            <consortium name="The Broad Institute Genome Sequencing Platform"/>
            <person name="Earl A."/>
            <person name="Ward D."/>
            <person name="Feldgarden M."/>
            <person name="Gevers D."/>
            <person name="Pudlo N."/>
            <person name="Martens E."/>
            <person name="Allen-Vercoe E."/>
            <person name="Young S.K."/>
            <person name="Zeng Q."/>
            <person name="Gargeya S."/>
            <person name="Fitzgerald M."/>
            <person name="Haas B."/>
            <person name="Abouelleil A."/>
            <person name="Alvarado L."/>
            <person name="Arachchi H.M."/>
            <person name="Berlin A."/>
            <person name="Brown A."/>
            <person name="Chapman S.B."/>
            <person name="Chen Z."/>
            <person name="Dunbar C."/>
            <person name="Freedman E."/>
            <person name="Gearin G."/>
            <person name="Gellesch M."/>
            <person name="Goldberg J."/>
            <person name="Griggs A."/>
            <person name="Gujja S."/>
            <person name="Heiman D."/>
            <person name="Howarth C."/>
            <person name="Larson L."/>
            <person name="Lui A."/>
            <person name="MacDonald P.J.P."/>
            <person name="Mehta T."/>
            <person name="Montmayeur A."/>
            <person name="Murphy C."/>
            <person name="Neiman D."/>
            <person name="Pearson M."/>
            <person name="Priest M."/>
            <person name="Roberts A."/>
            <person name="Saif S."/>
            <person name="Shea T."/>
            <person name="Shenoy N."/>
            <person name="Sisk P."/>
            <person name="Stolte C."/>
            <person name="Sykes S."/>
            <person name="Yandava C."/>
            <person name="Wortman J."/>
            <person name="Nusbaum C."/>
            <person name="Birren B."/>
        </authorList>
    </citation>
    <scope>NUCLEOTIDE SEQUENCE [LARGE SCALE GENOMIC DNA]</scope>
    <source>
        <strain evidence="1 2">ATCC BAA-286</strain>
    </source>
</reference>
<sequence>MTHVKTTMPLRCITELTQALEVLNRNILEIERKFSLNLRLLLNDGVLMTEIESMRATICCLLNKDLVCICCTMFCSDDNDLTDCVEYCNLNYYSLGDNRWLLQNCNINYISGKEPCLIFIPKDRTRKDILS</sequence>
<accession>F5J302</accession>
<dbReference type="STRING" id="742766.HMPREF9455_03719"/>
<protein>
    <submittedName>
        <fullName evidence="1">Uncharacterized protein</fullName>
    </submittedName>
</protein>
<evidence type="ECO:0000313" key="1">
    <source>
        <dbReference type="EMBL" id="EGJ99960.1"/>
    </source>
</evidence>
<gene>
    <name evidence="1" type="ORF">HMPREF9455_03719</name>
</gene>
<dbReference type="Proteomes" id="UP000004913">
    <property type="component" value="Unassembled WGS sequence"/>
</dbReference>
<keyword evidence="2" id="KW-1185">Reference proteome</keyword>
<proteinExistence type="predicted"/>
<dbReference type="HOGENOM" id="CLU_1924239_0_0_10"/>
<dbReference type="EMBL" id="ADLV01000048">
    <property type="protein sequence ID" value="EGJ99960.1"/>
    <property type="molecule type" value="Genomic_DNA"/>
</dbReference>
<comment type="caution">
    <text evidence="1">The sequence shown here is derived from an EMBL/GenBank/DDBJ whole genome shotgun (WGS) entry which is preliminary data.</text>
</comment>
<evidence type="ECO:0000313" key="2">
    <source>
        <dbReference type="Proteomes" id="UP000004913"/>
    </source>
</evidence>